<accession>A0A2P2MGD0</accession>
<dbReference type="EMBL" id="GGEC01048776">
    <property type="protein sequence ID" value="MBX29260.1"/>
    <property type="molecule type" value="Transcribed_RNA"/>
</dbReference>
<sequence>MMYSFYQSMNYQSNEVLFVELFYLLW</sequence>
<dbReference type="AlphaFoldDB" id="A0A2P2MGD0"/>
<name>A0A2P2MGD0_RHIMU</name>
<organism evidence="1">
    <name type="scientific">Rhizophora mucronata</name>
    <name type="common">Asiatic mangrove</name>
    <dbReference type="NCBI Taxonomy" id="61149"/>
    <lineage>
        <taxon>Eukaryota</taxon>
        <taxon>Viridiplantae</taxon>
        <taxon>Streptophyta</taxon>
        <taxon>Embryophyta</taxon>
        <taxon>Tracheophyta</taxon>
        <taxon>Spermatophyta</taxon>
        <taxon>Magnoliopsida</taxon>
        <taxon>eudicotyledons</taxon>
        <taxon>Gunneridae</taxon>
        <taxon>Pentapetalae</taxon>
        <taxon>rosids</taxon>
        <taxon>fabids</taxon>
        <taxon>Malpighiales</taxon>
        <taxon>Rhizophoraceae</taxon>
        <taxon>Rhizophora</taxon>
    </lineage>
</organism>
<reference evidence="1" key="1">
    <citation type="submission" date="2018-02" db="EMBL/GenBank/DDBJ databases">
        <title>Rhizophora mucronata_Transcriptome.</title>
        <authorList>
            <person name="Meera S.P."/>
            <person name="Sreeshan A."/>
            <person name="Augustine A."/>
        </authorList>
    </citation>
    <scope>NUCLEOTIDE SEQUENCE</scope>
    <source>
        <tissue evidence="1">Leaf</tissue>
    </source>
</reference>
<proteinExistence type="predicted"/>
<protein>
    <submittedName>
        <fullName evidence="1">Uncharacterized protein</fullName>
    </submittedName>
</protein>
<evidence type="ECO:0000313" key="1">
    <source>
        <dbReference type="EMBL" id="MBX29260.1"/>
    </source>
</evidence>